<dbReference type="AlphaFoldDB" id="A0A4C1WED6"/>
<protein>
    <submittedName>
        <fullName evidence="1">Uncharacterized protein</fullName>
    </submittedName>
</protein>
<comment type="caution">
    <text evidence="1">The sequence shown here is derived from an EMBL/GenBank/DDBJ whole genome shotgun (WGS) entry which is preliminary data.</text>
</comment>
<dbReference type="Proteomes" id="UP000299102">
    <property type="component" value="Unassembled WGS sequence"/>
</dbReference>
<organism evidence="1 2">
    <name type="scientific">Eumeta variegata</name>
    <name type="common">Bagworm moth</name>
    <name type="synonym">Eumeta japonica</name>
    <dbReference type="NCBI Taxonomy" id="151549"/>
    <lineage>
        <taxon>Eukaryota</taxon>
        <taxon>Metazoa</taxon>
        <taxon>Ecdysozoa</taxon>
        <taxon>Arthropoda</taxon>
        <taxon>Hexapoda</taxon>
        <taxon>Insecta</taxon>
        <taxon>Pterygota</taxon>
        <taxon>Neoptera</taxon>
        <taxon>Endopterygota</taxon>
        <taxon>Lepidoptera</taxon>
        <taxon>Glossata</taxon>
        <taxon>Ditrysia</taxon>
        <taxon>Tineoidea</taxon>
        <taxon>Psychidae</taxon>
        <taxon>Oiketicinae</taxon>
        <taxon>Eumeta</taxon>
    </lineage>
</organism>
<evidence type="ECO:0000313" key="2">
    <source>
        <dbReference type="Proteomes" id="UP000299102"/>
    </source>
</evidence>
<evidence type="ECO:0000313" key="1">
    <source>
        <dbReference type="EMBL" id="GBP48789.1"/>
    </source>
</evidence>
<sequence>MLELIIGAFGNGGCDAAGVGRSSIKPLLRRAPRAAPAHDRTGDHARVGSVDVVVTQTICSPAKGFLHFLLATPFLMKDTPRTHNDSVLMFKTNADHDHDEKKEFTSSYGLSDTVKNEINRLFDLKMKPKAIMESLSKIKNIKVPKMSQLRNYLSDRRRTIYGQSTISLGELEA</sequence>
<name>A0A4C1WED6_EUMVA</name>
<dbReference type="OrthoDB" id="119028at2759"/>
<gene>
    <name evidence="1" type="ORF">EVAR_32813_1</name>
</gene>
<keyword evidence="2" id="KW-1185">Reference proteome</keyword>
<reference evidence="1 2" key="1">
    <citation type="journal article" date="2019" name="Commun. Biol.">
        <title>The bagworm genome reveals a unique fibroin gene that provides high tensile strength.</title>
        <authorList>
            <person name="Kono N."/>
            <person name="Nakamura H."/>
            <person name="Ohtoshi R."/>
            <person name="Tomita M."/>
            <person name="Numata K."/>
            <person name="Arakawa K."/>
        </authorList>
    </citation>
    <scope>NUCLEOTIDE SEQUENCE [LARGE SCALE GENOMIC DNA]</scope>
</reference>
<proteinExistence type="predicted"/>
<accession>A0A4C1WED6</accession>
<dbReference type="EMBL" id="BGZK01000530">
    <property type="protein sequence ID" value="GBP48789.1"/>
    <property type="molecule type" value="Genomic_DNA"/>
</dbReference>